<dbReference type="EMBL" id="CP022579">
    <property type="protein sequence ID" value="QEL65682.1"/>
    <property type="molecule type" value="Genomic_DNA"/>
</dbReference>
<evidence type="ECO:0000256" key="3">
    <source>
        <dbReference type="ARBA" id="ARBA00022729"/>
    </source>
</evidence>
<evidence type="ECO:0000256" key="5">
    <source>
        <dbReference type="ARBA" id="ARBA00023054"/>
    </source>
</evidence>
<evidence type="ECO:0000256" key="4">
    <source>
        <dbReference type="ARBA" id="ARBA00022764"/>
    </source>
</evidence>
<protein>
    <submittedName>
        <fullName evidence="8">HlyD family secretion protein</fullName>
    </submittedName>
</protein>
<dbReference type="PANTHER" id="PTHR32347">
    <property type="entry name" value="EFFLUX SYSTEM COMPONENT YKNX-RELATED"/>
    <property type="match status" value="1"/>
</dbReference>
<keyword evidence="3" id="KW-0732">Signal</keyword>
<comment type="subcellular location">
    <subcellularLocation>
        <location evidence="1">Periplasm</location>
    </subcellularLocation>
</comment>
<dbReference type="GO" id="GO:0042597">
    <property type="term" value="C:periplasmic space"/>
    <property type="evidence" value="ECO:0007669"/>
    <property type="project" value="UniProtKB-SubCell"/>
</dbReference>
<dbReference type="RefSeq" id="WP_149425801.1">
    <property type="nucleotide sequence ID" value="NZ_CP022579.1"/>
</dbReference>
<evidence type="ECO:0000256" key="6">
    <source>
        <dbReference type="SAM" id="Coils"/>
    </source>
</evidence>
<dbReference type="InterPro" id="IPR058792">
    <property type="entry name" value="Beta-barrel_RND_2"/>
</dbReference>
<evidence type="ECO:0000259" key="7">
    <source>
        <dbReference type="Pfam" id="PF25954"/>
    </source>
</evidence>
<evidence type="ECO:0000256" key="2">
    <source>
        <dbReference type="ARBA" id="ARBA00010602"/>
    </source>
</evidence>
<dbReference type="Gene3D" id="2.40.50.100">
    <property type="match status" value="1"/>
</dbReference>
<keyword evidence="4" id="KW-0574">Periplasm</keyword>
<keyword evidence="5 6" id="KW-0175">Coiled coil</keyword>
<evidence type="ECO:0000313" key="9">
    <source>
        <dbReference type="Proteomes" id="UP000323671"/>
    </source>
</evidence>
<proteinExistence type="inferred from homology"/>
<dbReference type="Proteomes" id="UP000323671">
    <property type="component" value="Chromosome"/>
</dbReference>
<accession>A0A5C1E9V7</accession>
<name>A0A5C1E9V7_9RHOO</name>
<feature type="domain" description="CusB-like beta-barrel" evidence="7">
    <location>
        <begin position="240"/>
        <end position="325"/>
    </location>
</feature>
<sequence>MALAPRKKILILGTILALIALAATQWRPLLDWLEGRNGTGTLVLSGNIEAHESVLGFKTVQSRIVELPFNEGQWVKQGTVVARADDSDYAQQVAVAEAGLAVQQRQHDSALQNREAALRTVNADEAELALRQADLRRNRDLRQKDFVSAAALDQAEAAYKQAEAVLARDRALAAAAERNVLVAEAGIRSAEESARLARIVRGYATLAAPFDGVITTRQAELGEIVVPGTPVITIADLDHVWLRAYLNETDLSKARLGQEVTVTADSYPGKRYRGRLSFIADKAEFTPKSVETHAERVTLVYRVKIDIDNPSHELVPGMPADAALALAPR</sequence>
<dbReference type="Gene3D" id="2.40.30.170">
    <property type="match status" value="1"/>
</dbReference>
<reference evidence="8 9" key="1">
    <citation type="submission" date="2017-07" db="EMBL/GenBank/DDBJ databases">
        <title>Complete genome sequence of Oryzomicrobium terrae TPP412.</title>
        <authorList>
            <person name="Chiu L.-W."/>
            <person name="Lo K.-J."/>
            <person name="Tsai Y.-M."/>
            <person name="Lin S.-S."/>
            <person name="Kuo C.-H."/>
            <person name="Liu C.-T."/>
        </authorList>
    </citation>
    <scope>NUCLEOTIDE SEQUENCE [LARGE SCALE GENOMIC DNA]</scope>
    <source>
        <strain evidence="8 9">TPP412</strain>
    </source>
</reference>
<dbReference type="AlphaFoldDB" id="A0A5C1E9V7"/>
<organism evidence="8 9">
    <name type="scientific">Oryzomicrobium terrae</name>
    <dbReference type="NCBI Taxonomy" id="1735038"/>
    <lineage>
        <taxon>Bacteria</taxon>
        <taxon>Pseudomonadati</taxon>
        <taxon>Pseudomonadota</taxon>
        <taxon>Betaproteobacteria</taxon>
        <taxon>Rhodocyclales</taxon>
        <taxon>Rhodocyclaceae</taxon>
        <taxon>Oryzomicrobium</taxon>
    </lineage>
</organism>
<dbReference type="Gene3D" id="1.10.287.470">
    <property type="entry name" value="Helix hairpin bin"/>
    <property type="match status" value="1"/>
</dbReference>
<comment type="similarity">
    <text evidence="2">Belongs to the UPF0194 family.</text>
</comment>
<dbReference type="Pfam" id="PF25954">
    <property type="entry name" value="Beta-barrel_RND_2"/>
    <property type="match status" value="1"/>
</dbReference>
<keyword evidence="9" id="KW-1185">Reference proteome</keyword>
<dbReference type="InterPro" id="IPR050465">
    <property type="entry name" value="UPF0194_transport"/>
</dbReference>
<evidence type="ECO:0000313" key="8">
    <source>
        <dbReference type="EMBL" id="QEL65682.1"/>
    </source>
</evidence>
<feature type="coiled-coil region" evidence="6">
    <location>
        <begin position="152"/>
        <end position="179"/>
    </location>
</feature>
<dbReference type="PANTHER" id="PTHR32347:SF29">
    <property type="entry name" value="UPF0194 MEMBRANE PROTEIN YBHG"/>
    <property type="match status" value="1"/>
</dbReference>
<dbReference type="SUPFAM" id="SSF111369">
    <property type="entry name" value="HlyD-like secretion proteins"/>
    <property type="match status" value="2"/>
</dbReference>
<evidence type="ECO:0000256" key="1">
    <source>
        <dbReference type="ARBA" id="ARBA00004418"/>
    </source>
</evidence>
<dbReference type="KEGG" id="otr:OTERR_22060"/>
<gene>
    <name evidence="8" type="ORF">OTERR_22060</name>
</gene>